<dbReference type="PROSITE" id="PS50893">
    <property type="entry name" value="ABC_TRANSPORTER_2"/>
    <property type="match status" value="1"/>
</dbReference>
<gene>
    <name evidence="6" type="ORF">IAA55_07935</name>
</gene>
<dbReference type="InterPro" id="IPR003439">
    <property type="entry name" value="ABC_transporter-like_ATP-bd"/>
</dbReference>
<name>A0A9D1EA50_9FIRM</name>
<dbReference type="Proteomes" id="UP000823912">
    <property type="component" value="Unassembled WGS sequence"/>
</dbReference>
<evidence type="ECO:0000259" key="5">
    <source>
        <dbReference type="PROSITE" id="PS50893"/>
    </source>
</evidence>
<dbReference type="PANTHER" id="PTHR43335">
    <property type="entry name" value="ABC TRANSPORTER, ATP-BINDING PROTEIN"/>
    <property type="match status" value="1"/>
</dbReference>
<feature type="domain" description="ABC transporter" evidence="5">
    <location>
        <begin position="2"/>
        <end position="231"/>
    </location>
</feature>
<dbReference type="PANTHER" id="PTHR43335:SF4">
    <property type="entry name" value="ABC TRANSPORTER, ATP-BINDING PROTEIN"/>
    <property type="match status" value="1"/>
</dbReference>
<proteinExistence type="inferred from homology"/>
<dbReference type="Gene3D" id="3.40.50.300">
    <property type="entry name" value="P-loop containing nucleotide triphosphate hydrolases"/>
    <property type="match status" value="1"/>
</dbReference>
<protein>
    <submittedName>
        <fullName evidence="6">ABC transporter ATP-binding protein</fullName>
    </submittedName>
</protein>
<sequence length="322" mass="36137">MIEIRHLVKTYGDRKAVNDLNISMKPGKIYGFLGKNGAGKTTTMNIMTGYIGATSGDVVIDGHNILEEPELVKRQIGYLPEVPPLYPDMTVREYLDFAAELKGIGRKERAKAVRSVMEDVRVDEMQGRLIRNLSKGYRQRVGLAQALLGYPPILILDEPTSGLDPKQMLEMRELIKKLKERHTVILSTHILSEASAVCDYVFIISNGKIVASDTVEHLSEKLQTQQCLHITIKGDGMLAKSVLEELPQVSDVKLLENGQETEEERDGIWKLSLSGTTKEDIREIVSLTLAKQNMIILEMRVESQSLEEIFIELTDQSEEDEA</sequence>
<dbReference type="InterPro" id="IPR003593">
    <property type="entry name" value="AAA+_ATPase"/>
</dbReference>
<dbReference type="SUPFAM" id="SSF52540">
    <property type="entry name" value="P-loop containing nucleoside triphosphate hydrolases"/>
    <property type="match status" value="1"/>
</dbReference>
<dbReference type="CDD" id="cd03230">
    <property type="entry name" value="ABC_DR_subfamily_A"/>
    <property type="match status" value="1"/>
</dbReference>
<evidence type="ECO:0000256" key="2">
    <source>
        <dbReference type="ARBA" id="ARBA00022448"/>
    </source>
</evidence>
<evidence type="ECO:0000313" key="7">
    <source>
        <dbReference type="Proteomes" id="UP000823912"/>
    </source>
</evidence>
<dbReference type="GO" id="GO:0016887">
    <property type="term" value="F:ATP hydrolysis activity"/>
    <property type="evidence" value="ECO:0007669"/>
    <property type="project" value="InterPro"/>
</dbReference>
<dbReference type="EMBL" id="DVHM01000128">
    <property type="protein sequence ID" value="HIR71197.1"/>
    <property type="molecule type" value="Genomic_DNA"/>
</dbReference>
<organism evidence="6 7">
    <name type="scientific">Candidatus Pullilachnospira gallistercoris</name>
    <dbReference type="NCBI Taxonomy" id="2840911"/>
    <lineage>
        <taxon>Bacteria</taxon>
        <taxon>Bacillati</taxon>
        <taxon>Bacillota</taxon>
        <taxon>Clostridia</taxon>
        <taxon>Lachnospirales</taxon>
        <taxon>Lachnospiraceae</taxon>
        <taxon>Lachnospiraceae incertae sedis</taxon>
        <taxon>Candidatus Pullilachnospira</taxon>
    </lineage>
</organism>
<evidence type="ECO:0000256" key="1">
    <source>
        <dbReference type="ARBA" id="ARBA00005417"/>
    </source>
</evidence>
<keyword evidence="4 6" id="KW-0067">ATP-binding</keyword>
<keyword evidence="3" id="KW-0547">Nucleotide-binding</keyword>
<reference evidence="6" key="2">
    <citation type="journal article" date="2021" name="PeerJ">
        <title>Extensive microbial diversity within the chicken gut microbiome revealed by metagenomics and culture.</title>
        <authorList>
            <person name="Gilroy R."/>
            <person name="Ravi A."/>
            <person name="Getino M."/>
            <person name="Pursley I."/>
            <person name="Horton D.L."/>
            <person name="Alikhan N.F."/>
            <person name="Baker D."/>
            <person name="Gharbi K."/>
            <person name="Hall N."/>
            <person name="Watson M."/>
            <person name="Adriaenssens E.M."/>
            <person name="Foster-Nyarko E."/>
            <person name="Jarju S."/>
            <person name="Secka A."/>
            <person name="Antonio M."/>
            <person name="Oren A."/>
            <person name="Chaudhuri R.R."/>
            <person name="La Ragione R."/>
            <person name="Hildebrand F."/>
            <person name="Pallen M.J."/>
        </authorList>
    </citation>
    <scope>NUCLEOTIDE SEQUENCE</scope>
    <source>
        <strain evidence="6">ChiSjej5B23-6657</strain>
    </source>
</reference>
<evidence type="ECO:0000313" key="6">
    <source>
        <dbReference type="EMBL" id="HIR71197.1"/>
    </source>
</evidence>
<reference evidence="6" key="1">
    <citation type="submission" date="2020-10" db="EMBL/GenBank/DDBJ databases">
        <authorList>
            <person name="Gilroy R."/>
        </authorList>
    </citation>
    <scope>NUCLEOTIDE SEQUENCE</scope>
    <source>
        <strain evidence="6">ChiSjej5B23-6657</strain>
    </source>
</reference>
<evidence type="ECO:0000256" key="3">
    <source>
        <dbReference type="ARBA" id="ARBA00022741"/>
    </source>
</evidence>
<dbReference type="AlphaFoldDB" id="A0A9D1EA50"/>
<dbReference type="InterPro" id="IPR027417">
    <property type="entry name" value="P-loop_NTPase"/>
</dbReference>
<keyword evidence="2" id="KW-0813">Transport</keyword>
<accession>A0A9D1EA50</accession>
<dbReference type="SMART" id="SM00382">
    <property type="entry name" value="AAA"/>
    <property type="match status" value="1"/>
</dbReference>
<comment type="caution">
    <text evidence="6">The sequence shown here is derived from an EMBL/GenBank/DDBJ whole genome shotgun (WGS) entry which is preliminary data.</text>
</comment>
<dbReference type="GO" id="GO:0005524">
    <property type="term" value="F:ATP binding"/>
    <property type="evidence" value="ECO:0007669"/>
    <property type="project" value="UniProtKB-KW"/>
</dbReference>
<dbReference type="Pfam" id="PF00005">
    <property type="entry name" value="ABC_tran"/>
    <property type="match status" value="1"/>
</dbReference>
<comment type="similarity">
    <text evidence="1">Belongs to the ABC transporter superfamily.</text>
</comment>
<evidence type="ECO:0000256" key="4">
    <source>
        <dbReference type="ARBA" id="ARBA00022840"/>
    </source>
</evidence>